<reference evidence="2 3" key="1">
    <citation type="submission" date="2023-07" db="EMBL/GenBank/DDBJ databases">
        <title>Comparative genomics of wheat-associated soil bacteria to identify genetic determinants of phenazine resistance.</title>
        <authorList>
            <person name="Mouncey N."/>
        </authorList>
    </citation>
    <scope>NUCLEOTIDE SEQUENCE [LARGE SCALE GENOMIC DNA]</scope>
    <source>
        <strain evidence="2 3">W2I7</strain>
    </source>
</reference>
<dbReference type="PANTHER" id="PTHR48050">
    <property type="entry name" value="STEROL 3-BETA-GLUCOSYLTRANSFERASE"/>
    <property type="match status" value="1"/>
</dbReference>
<sequence length="375" mass="38907">MRILFCAAPAGGHLFPILPLADAAVDAGDDVAILTGRGGAAFVPGWTVLEHGPSMAEALAQAAEKFPGEDGTQPGAATIELFGGIRVEGAAADGALDAARSFAPDLIVAEAFDEVGPFIASVLGVPHVAHALTGPVPPEMLAAIAARADVVIACAGAVRAPRTALVDPYPETLLADAERSDAADRLPIRPAVHAEQSEASLFSPRAEGRPRVLVSMGTVVTDLDVIRPLAGAAVRAGAEAIVTTPRDVPTPAGDRAHERWVGFAPLSELLPHVDAIISAGGTGTVLAALSAGVPVVIHPLLADQPWNARRLQERGVAVTIDEVRDAENAVRSVLADDRYRSSARELQREIRTLPTATDVLVQLRSWIPQPDASDV</sequence>
<protein>
    <submittedName>
        <fullName evidence="2">UDP:flavonoid glycosyltransferase YjiC (YdhE family)</fullName>
    </submittedName>
</protein>
<dbReference type="Proteomes" id="UP001239085">
    <property type="component" value="Unassembled WGS sequence"/>
</dbReference>
<dbReference type="Gene3D" id="3.40.50.2000">
    <property type="entry name" value="Glycogen Phosphorylase B"/>
    <property type="match status" value="2"/>
</dbReference>
<dbReference type="RefSeq" id="WP_307362008.1">
    <property type="nucleotide sequence ID" value="NZ_JAUSXK010000001.1"/>
</dbReference>
<evidence type="ECO:0000313" key="2">
    <source>
        <dbReference type="EMBL" id="MDQ0644358.1"/>
    </source>
</evidence>
<gene>
    <name evidence="2" type="ORF">QFZ46_002518</name>
</gene>
<dbReference type="Pfam" id="PF06722">
    <property type="entry name" value="EryCIII-like_C"/>
    <property type="match status" value="1"/>
</dbReference>
<dbReference type="PANTHER" id="PTHR48050:SF13">
    <property type="entry name" value="STEROL 3-BETA-GLUCOSYLTRANSFERASE UGT80A2"/>
    <property type="match status" value="1"/>
</dbReference>
<proteinExistence type="predicted"/>
<name>A0ABU0PAJ7_9MICO</name>
<dbReference type="InterPro" id="IPR002213">
    <property type="entry name" value="UDP_glucos_trans"/>
</dbReference>
<feature type="domain" description="Erythromycin biosynthesis protein CIII-like C-terminal" evidence="1">
    <location>
        <begin position="258"/>
        <end position="363"/>
    </location>
</feature>
<evidence type="ECO:0000259" key="1">
    <source>
        <dbReference type="Pfam" id="PF06722"/>
    </source>
</evidence>
<dbReference type="InterPro" id="IPR050426">
    <property type="entry name" value="Glycosyltransferase_28"/>
</dbReference>
<accession>A0ABU0PAJ7</accession>
<keyword evidence="3" id="KW-1185">Reference proteome</keyword>
<dbReference type="CDD" id="cd03784">
    <property type="entry name" value="GT1_Gtf-like"/>
    <property type="match status" value="1"/>
</dbReference>
<dbReference type="SUPFAM" id="SSF53756">
    <property type="entry name" value="UDP-Glycosyltransferase/glycogen phosphorylase"/>
    <property type="match status" value="1"/>
</dbReference>
<evidence type="ECO:0000313" key="3">
    <source>
        <dbReference type="Proteomes" id="UP001239085"/>
    </source>
</evidence>
<comment type="caution">
    <text evidence="2">The sequence shown here is derived from an EMBL/GenBank/DDBJ whole genome shotgun (WGS) entry which is preliminary data.</text>
</comment>
<dbReference type="EMBL" id="JAUSXK010000001">
    <property type="protein sequence ID" value="MDQ0644358.1"/>
    <property type="molecule type" value="Genomic_DNA"/>
</dbReference>
<organism evidence="2 3">
    <name type="scientific">Microbacterium murale</name>
    <dbReference type="NCBI Taxonomy" id="1081040"/>
    <lineage>
        <taxon>Bacteria</taxon>
        <taxon>Bacillati</taxon>
        <taxon>Actinomycetota</taxon>
        <taxon>Actinomycetes</taxon>
        <taxon>Micrococcales</taxon>
        <taxon>Microbacteriaceae</taxon>
        <taxon>Microbacterium</taxon>
    </lineage>
</organism>
<dbReference type="InterPro" id="IPR010610">
    <property type="entry name" value="EryCIII-like_C"/>
</dbReference>